<proteinExistence type="predicted"/>
<dbReference type="Proteomes" id="UP000070720">
    <property type="component" value="Chromosome 4"/>
</dbReference>
<dbReference type="EMBL" id="HG970335">
    <property type="protein sequence ID" value="CEF84978.1"/>
    <property type="molecule type" value="Genomic_DNA"/>
</dbReference>
<dbReference type="VEuPathDB" id="FungiDB:FGRAMPH1_01G27053"/>
<feature type="region of interest" description="Disordered" evidence="1">
    <location>
        <begin position="223"/>
        <end position="252"/>
    </location>
</feature>
<accession>A0A0E0SEW5</accession>
<name>A0A098DVU4_GIBZE</name>
<accession>A0A098DVU4</accession>
<dbReference type="InParanoid" id="A0A098DVU4"/>
<dbReference type="AlphaFoldDB" id="A0A098DVU4"/>
<reference evidence="2 4" key="3">
    <citation type="journal article" date="2015" name="BMC Genomics">
        <title>The completed genome sequence of the pathogenic ascomycete fungus Fusarium graminearum.</title>
        <authorList>
            <person name="King R."/>
            <person name="Urban M."/>
            <person name="Hammond-Kosack M.C."/>
            <person name="Hassani-Pak K."/>
            <person name="Hammond-Kosack K.E."/>
        </authorList>
    </citation>
    <scope>NUCLEOTIDE SEQUENCE [LARGE SCALE GENOMIC DNA]</scope>
    <source>
        <strain evidence="4">ATCC MYA-4620 / CBS 123657 / FGSC 9075 / NRRL 31084 / PH-1</strain>
        <strain evidence="2">PH-1</strain>
    </source>
</reference>
<reference evidence="3 4" key="1">
    <citation type="journal article" date="2007" name="Science">
        <title>The Fusarium graminearum genome reveals a link between localized polymorphism and pathogen specialization.</title>
        <authorList>
            <person name="Cuomo C.A."/>
            <person name="Gueldener U."/>
            <person name="Xu J.-R."/>
            <person name="Trail F."/>
            <person name="Turgeon B.G."/>
            <person name="Di Pietro A."/>
            <person name="Walton J.D."/>
            <person name="Ma L.-J."/>
            <person name="Baker S.E."/>
            <person name="Rep M."/>
            <person name="Adam G."/>
            <person name="Antoniw J."/>
            <person name="Baldwin T."/>
            <person name="Calvo S.E."/>
            <person name="Chang Y.-L."/>
            <person name="DeCaprio D."/>
            <person name="Gale L.R."/>
            <person name="Gnerre S."/>
            <person name="Goswami R.S."/>
            <person name="Hammond-Kosack K."/>
            <person name="Harris L.J."/>
            <person name="Hilburn K."/>
            <person name="Kennell J.C."/>
            <person name="Kroken S."/>
            <person name="Magnuson J.K."/>
            <person name="Mannhaupt G."/>
            <person name="Mauceli E.W."/>
            <person name="Mewes H.-W."/>
            <person name="Mitterbauer R."/>
            <person name="Muehlbauer G."/>
            <person name="Muensterkoetter M."/>
            <person name="Nelson D."/>
            <person name="O'Donnell K."/>
            <person name="Ouellet T."/>
            <person name="Qi W."/>
            <person name="Quesneville H."/>
            <person name="Roncero M.I.G."/>
            <person name="Seong K.-Y."/>
            <person name="Tetko I.V."/>
            <person name="Urban M."/>
            <person name="Waalwijk C."/>
            <person name="Ward T.J."/>
            <person name="Yao J."/>
            <person name="Birren B.W."/>
            <person name="Kistler H.C."/>
        </authorList>
    </citation>
    <scope>NUCLEOTIDE SEQUENCE [LARGE SCALE GENOMIC DNA]</scope>
    <source>
        <strain evidence="4">ATCC MYA-4620 / CBS 123657 / FGSC 9075 / NRRL 31084 / PH-1</strain>
        <strain evidence="3">PH-1 / ATCC MYA-4620 / FGSC 9075 / NRRL 31084</strain>
    </source>
</reference>
<evidence type="ECO:0000313" key="2">
    <source>
        <dbReference type="EMBL" id="CEF84978.1"/>
    </source>
</evidence>
<gene>
    <name evidence="2" type="ORF">FGRAMPH1_01T27053</name>
</gene>
<sequence>MLPWQDSKSLILESDLRLSMLPEEEAPRARAGIDSLMGLYCLVPTSGDQKCMQGFFAYPSHQIQSKFAVSQSNLGSSHSCLSYTHPTTSRVEDRTLSRNGVQIFLVQPVDPVDTCESCSDACRAKLDCLIHDECQFCVLCTWIVRDVESNYRARDVCIPMQGGGLRQDLDTAYQSNSGVNRHGFKIPDRRAHLFDARMLDRGFDPWTRRPLLFTPGKHQVLARSRPDKNHKDYPKEFGKGFPHMTQEEVREL</sequence>
<keyword evidence="4" id="KW-1185">Reference proteome</keyword>
<evidence type="ECO:0000313" key="3">
    <source>
        <dbReference type="EnsemblFungi" id="CEF84978"/>
    </source>
</evidence>
<dbReference type="EnsemblFungi" id="CEF84978">
    <property type="protein sequence ID" value="CEF84978"/>
    <property type="gene ID" value="FGRRES_13588"/>
</dbReference>
<reference evidence="3" key="4">
    <citation type="submission" date="2017-01" db="UniProtKB">
        <authorList>
            <consortium name="EnsemblFungi"/>
        </authorList>
    </citation>
    <scope>IDENTIFICATION</scope>
    <source>
        <strain evidence="3">PH-1 / ATCC MYA-4620 / FGSC 9075 / NRRL 31084</strain>
    </source>
</reference>
<organism evidence="2 4">
    <name type="scientific">Gibberella zeae (strain ATCC MYA-4620 / CBS 123657 / FGSC 9075 / NRRL 31084 / PH-1)</name>
    <name type="common">Wheat head blight fungus</name>
    <name type="synonym">Fusarium graminearum</name>
    <dbReference type="NCBI Taxonomy" id="229533"/>
    <lineage>
        <taxon>Eukaryota</taxon>
        <taxon>Fungi</taxon>
        <taxon>Dikarya</taxon>
        <taxon>Ascomycota</taxon>
        <taxon>Pezizomycotina</taxon>
        <taxon>Sordariomycetes</taxon>
        <taxon>Hypocreomycetidae</taxon>
        <taxon>Hypocreales</taxon>
        <taxon>Nectriaceae</taxon>
        <taxon>Fusarium</taxon>
    </lineage>
</organism>
<evidence type="ECO:0000256" key="1">
    <source>
        <dbReference type="SAM" id="MobiDB-lite"/>
    </source>
</evidence>
<evidence type="ECO:0000313" key="4">
    <source>
        <dbReference type="Proteomes" id="UP000070720"/>
    </source>
</evidence>
<protein>
    <submittedName>
        <fullName evidence="2">Chromosome 4, complete genome</fullName>
    </submittedName>
</protein>
<reference evidence="3 4" key="2">
    <citation type="journal article" date="2010" name="Nature">
        <title>Comparative genomics reveals mobile pathogenicity chromosomes in Fusarium.</title>
        <authorList>
            <person name="Ma L.J."/>
            <person name="van der Does H.C."/>
            <person name="Borkovich K.A."/>
            <person name="Coleman J.J."/>
            <person name="Daboussi M.J."/>
            <person name="Di Pietro A."/>
            <person name="Dufresne M."/>
            <person name="Freitag M."/>
            <person name="Grabherr M."/>
            <person name="Henrissat B."/>
            <person name="Houterman P.M."/>
            <person name="Kang S."/>
            <person name="Shim W.B."/>
            <person name="Woloshuk C."/>
            <person name="Xie X."/>
            <person name="Xu J.R."/>
            <person name="Antoniw J."/>
            <person name="Baker S.E."/>
            <person name="Bluhm B.H."/>
            <person name="Breakspear A."/>
            <person name="Brown D.W."/>
            <person name="Butchko R.A."/>
            <person name="Chapman S."/>
            <person name="Coulson R."/>
            <person name="Coutinho P.M."/>
            <person name="Danchin E.G."/>
            <person name="Diener A."/>
            <person name="Gale L.R."/>
            <person name="Gardiner D.M."/>
            <person name="Goff S."/>
            <person name="Hammond-Kosack K.E."/>
            <person name="Hilburn K."/>
            <person name="Hua-Van A."/>
            <person name="Jonkers W."/>
            <person name="Kazan K."/>
            <person name="Kodira C.D."/>
            <person name="Koehrsen M."/>
            <person name="Kumar L."/>
            <person name="Lee Y.H."/>
            <person name="Li L."/>
            <person name="Manners J.M."/>
            <person name="Miranda-Saavedra D."/>
            <person name="Mukherjee M."/>
            <person name="Park G."/>
            <person name="Park J."/>
            <person name="Park S.Y."/>
            <person name="Proctor R.H."/>
            <person name="Regev A."/>
            <person name="Ruiz-Roldan M.C."/>
            <person name="Sain D."/>
            <person name="Sakthikumar S."/>
            <person name="Sykes S."/>
            <person name="Schwartz D.C."/>
            <person name="Turgeon B.G."/>
            <person name="Wapinski I."/>
            <person name="Yoder O."/>
            <person name="Young S."/>
            <person name="Zeng Q."/>
            <person name="Zhou S."/>
            <person name="Galagan J."/>
            <person name="Cuomo C.A."/>
            <person name="Kistler H.C."/>
            <person name="Rep M."/>
        </authorList>
    </citation>
    <scope>GENOME REANNOTATION</scope>
    <source>
        <strain evidence="4">ATCC MYA-4620 / CBS 123657 / FGSC 9075 / NRRL 31084 / PH-1</strain>
        <strain evidence="3">PH-1 / ATCC MYA-4620 / FGSC 9075 / NRRL 31084</strain>
    </source>
</reference>
<feature type="compositionally biased region" description="Basic and acidic residues" evidence="1">
    <location>
        <begin position="224"/>
        <end position="238"/>
    </location>
</feature>